<evidence type="ECO:0000313" key="1">
    <source>
        <dbReference type="EMBL" id="KAJ7975160.1"/>
    </source>
</evidence>
<reference evidence="1" key="1">
    <citation type="journal article" date="2023" name="Science">
        <title>Elucidation of the pathway for biosynthesis of saponin adjuvants from the soapbark tree.</title>
        <authorList>
            <person name="Reed J."/>
            <person name="Orme A."/>
            <person name="El-Demerdash A."/>
            <person name="Owen C."/>
            <person name="Martin L.B.B."/>
            <person name="Misra R.C."/>
            <person name="Kikuchi S."/>
            <person name="Rejzek M."/>
            <person name="Martin A.C."/>
            <person name="Harkess A."/>
            <person name="Leebens-Mack J."/>
            <person name="Louveau T."/>
            <person name="Stephenson M.J."/>
            <person name="Osbourn A."/>
        </authorList>
    </citation>
    <scope>NUCLEOTIDE SEQUENCE</scope>
    <source>
        <strain evidence="1">S10</strain>
    </source>
</reference>
<dbReference type="Proteomes" id="UP001163823">
    <property type="component" value="Chromosome 3"/>
</dbReference>
<name>A0AAD7VH10_QUISA</name>
<comment type="caution">
    <text evidence="1">The sequence shown here is derived from an EMBL/GenBank/DDBJ whole genome shotgun (WGS) entry which is preliminary data.</text>
</comment>
<accession>A0AAD7VH10</accession>
<evidence type="ECO:0000313" key="2">
    <source>
        <dbReference type="Proteomes" id="UP001163823"/>
    </source>
</evidence>
<dbReference type="KEGG" id="qsa:O6P43_005121"/>
<dbReference type="EMBL" id="JARAOO010000003">
    <property type="protein sequence ID" value="KAJ7975160.1"/>
    <property type="molecule type" value="Genomic_DNA"/>
</dbReference>
<gene>
    <name evidence="1" type="ORF">O6P43_005121</name>
</gene>
<sequence length="153" mass="16622">MGSKLVLKEKAKVKFLHGSQRYSDIEARAAGTCSSSVSLSSYGEDPKCSDKLIEFSCSTCLLCVCCPLATIWGCIKLPCRFCQRAMKHAAPQACGEAKNKVVATYSSFSDIDCDDTIDKVNAAYKVSVSKDRRTKQKTYQLLCKKPAAVGSSI</sequence>
<dbReference type="AlphaFoldDB" id="A0AAD7VH10"/>
<proteinExistence type="predicted"/>
<keyword evidence="2" id="KW-1185">Reference proteome</keyword>
<organism evidence="1 2">
    <name type="scientific">Quillaja saponaria</name>
    <name type="common">Soap bark tree</name>
    <dbReference type="NCBI Taxonomy" id="32244"/>
    <lineage>
        <taxon>Eukaryota</taxon>
        <taxon>Viridiplantae</taxon>
        <taxon>Streptophyta</taxon>
        <taxon>Embryophyta</taxon>
        <taxon>Tracheophyta</taxon>
        <taxon>Spermatophyta</taxon>
        <taxon>Magnoliopsida</taxon>
        <taxon>eudicotyledons</taxon>
        <taxon>Gunneridae</taxon>
        <taxon>Pentapetalae</taxon>
        <taxon>rosids</taxon>
        <taxon>fabids</taxon>
        <taxon>Fabales</taxon>
        <taxon>Quillajaceae</taxon>
        <taxon>Quillaja</taxon>
    </lineage>
</organism>
<protein>
    <submittedName>
        <fullName evidence="1">Phospholipid scramblase</fullName>
    </submittedName>
</protein>